<evidence type="ECO:0000313" key="3">
    <source>
        <dbReference type="Proteomes" id="UP000008922"/>
    </source>
</evidence>
<feature type="chain" id="PRO_5003228539" description="DUF3179 domain-containing protein" evidence="1">
    <location>
        <begin position="24"/>
        <end position="241"/>
    </location>
</feature>
<organism evidence="2 3">
    <name type="scientific">Anaerolinea thermophila (strain DSM 14523 / JCM 11388 / NBRC 100420 / UNI-1)</name>
    <dbReference type="NCBI Taxonomy" id="926569"/>
    <lineage>
        <taxon>Bacteria</taxon>
        <taxon>Bacillati</taxon>
        <taxon>Chloroflexota</taxon>
        <taxon>Anaerolineae</taxon>
        <taxon>Anaerolineales</taxon>
        <taxon>Anaerolineaceae</taxon>
        <taxon>Anaerolinea</taxon>
    </lineage>
</organism>
<dbReference type="HOGENOM" id="CLU_1131755_0_0_0"/>
<proteinExistence type="predicted"/>
<dbReference type="EMBL" id="AP012029">
    <property type="protein sequence ID" value="BAJ64446.1"/>
    <property type="molecule type" value="Genomic_DNA"/>
</dbReference>
<evidence type="ECO:0000256" key="1">
    <source>
        <dbReference type="SAM" id="SignalP"/>
    </source>
</evidence>
<dbReference type="KEGG" id="atm:ANT_24200"/>
<feature type="signal peptide" evidence="1">
    <location>
        <begin position="1"/>
        <end position="23"/>
    </location>
</feature>
<reference evidence="2 3" key="1">
    <citation type="submission" date="2010-12" db="EMBL/GenBank/DDBJ databases">
        <title>Whole genome sequence of Anaerolinea thermophila UNI-1.</title>
        <authorList>
            <person name="Narita-Yamada S."/>
            <person name="Kishi E."/>
            <person name="Watanabe Y."/>
            <person name="Takasaki K."/>
            <person name="Ankai A."/>
            <person name="Oguchi A."/>
            <person name="Fukui S."/>
            <person name="Takahashi M."/>
            <person name="Yashiro I."/>
            <person name="Hosoyama A."/>
            <person name="Sekiguchi Y."/>
            <person name="Hanada S."/>
            <person name="Fujita N."/>
        </authorList>
    </citation>
    <scope>NUCLEOTIDE SEQUENCE [LARGE SCALE GENOMIC DNA]</scope>
    <source>
        <strain evidence="3">DSM 14523 / JCM 11388 / NBRC 100420 / UNI-1</strain>
    </source>
</reference>
<gene>
    <name evidence="2" type="ordered locus">ANT_24200</name>
</gene>
<dbReference type="STRING" id="926569.ANT_24200"/>
<dbReference type="AlphaFoldDB" id="E8MYW0"/>
<evidence type="ECO:0008006" key="4">
    <source>
        <dbReference type="Google" id="ProtNLM"/>
    </source>
</evidence>
<accession>E8MYW0</accession>
<evidence type="ECO:0000313" key="2">
    <source>
        <dbReference type="EMBL" id="BAJ64446.1"/>
    </source>
</evidence>
<dbReference type="PROSITE" id="PS51257">
    <property type="entry name" value="PROKAR_LIPOPROTEIN"/>
    <property type="match status" value="1"/>
</dbReference>
<dbReference type="Proteomes" id="UP000008922">
    <property type="component" value="Chromosome"/>
</dbReference>
<keyword evidence="1" id="KW-0732">Signal</keyword>
<keyword evidence="3" id="KW-1185">Reference proteome</keyword>
<sequence length="241" mass="27511">MKMRKTIVFMLALVLLAGCSLRATPTPTAAPRPTPTPTEEVRYYPTVSPDIRTSLVNQLPSDTFPSRYYEPPEGNYFVAMTVSTGETGQMTAGKWTLDVLWVYERNASVVFYPLVLGVWDGNTYTPYLFPAYDEFPTDRESYFRYLDDNRILERGRLIFPRVQGDFVSRTGIDWQKCGESTFCQVGRFMQETYNLDRVVELGIVGVNYPIPEGWALAWYWIPSTEKNTMPGFDKVDLPGGE</sequence>
<name>E8MYW0_ANATU</name>
<protein>
    <recommendedName>
        <fullName evidence="4">DUF3179 domain-containing protein</fullName>
    </recommendedName>
</protein>
<dbReference type="InParanoid" id="E8MYW0"/>